<protein>
    <submittedName>
        <fullName evidence="7">Amino acid permease</fullName>
    </submittedName>
</protein>
<keyword evidence="8" id="KW-1185">Reference proteome</keyword>
<reference evidence="7 8" key="1">
    <citation type="submission" date="2019-12" db="EMBL/GenBank/DDBJ databases">
        <title>Genomic-based taxomic classification of the family Erythrobacteraceae.</title>
        <authorList>
            <person name="Xu L."/>
        </authorList>
    </citation>
    <scope>NUCLEOTIDE SEQUENCE [LARGE SCALE GENOMIC DNA]</scope>
    <source>
        <strain evidence="7 8">LMG 29518</strain>
    </source>
</reference>
<dbReference type="PANTHER" id="PTHR42770">
    <property type="entry name" value="AMINO ACID TRANSPORTER-RELATED"/>
    <property type="match status" value="1"/>
</dbReference>
<comment type="caution">
    <text evidence="7">The sequence shown here is derived from an EMBL/GenBank/DDBJ whole genome shotgun (WGS) entry which is preliminary data.</text>
</comment>
<dbReference type="Proteomes" id="UP000438476">
    <property type="component" value="Unassembled WGS sequence"/>
</dbReference>
<feature type="transmembrane region" description="Helical" evidence="6">
    <location>
        <begin position="210"/>
        <end position="228"/>
    </location>
</feature>
<feature type="transmembrane region" description="Helical" evidence="6">
    <location>
        <begin position="178"/>
        <end position="198"/>
    </location>
</feature>
<dbReference type="AlphaFoldDB" id="A0A6I4T2L2"/>
<comment type="subcellular location">
    <subcellularLocation>
        <location evidence="1">Cell membrane</location>
        <topology evidence="1">Multi-pass membrane protein</topology>
    </subcellularLocation>
</comment>
<dbReference type="Pfam" id="PF13520">
    <property type="entry name" value="AA_permease_2"/>
    <property type="match status" value="1"/>
</dbReference>
<evidence type="ECO:0000256" key="1">
    <source>
        <dbReference type="ARBA" id="ARBA00004651"/>
    </source>
</evidence>
<feature type="transmembrane region" description="Helical" evidence="6">
    <location>
        <begin position="396"/>
        <end position="416"/>
    </location>
</feature>
<evidence type="ECO:0000256" key="2">
    <source>
        <dbReference type="ARBA" id="ARBA00022475"/>
    </source>
</evidence>
<dbReference type="OrthoDB" id="9804700at2"/>
<evidence type="ECO:0000313" key="7">
    <source>
        <dbReference type="EMBL" id="MXO64461.1"/>
    </source>
</evidence>
<organism evidence="7 8">
    <name type="scientific">Altericroceibacterium endophyticum</name>
    <dbReference type="NCBI Taxonomy" id="1808508"/>
    <lineage>
        <taxon>Bacteria</taxon>
        <taxon>Pseudomonadati</taxon>
        <taxon>Pseudomonadota</taxon>
        <taxon>Alphaproteobacteria</taxon>
        <taxon>Sphingomonadales</taxon>
        <taxon>Erythrobacteraceae</taxon>
        <taxon>Altericroceibacterium</taxon>
    </lineage>
</organism>
<dbReference type="Gene3D" id="1.20.1740.10">
    <property type="entry name" value="Amino acid/polyamine transporter I"/>
    <property type="match status" value="1"/>
</dbReference>
<gene>
    <name evidence="7" type="ORF">GRI91_01635</name>
</gene>
<evidence type="ECO:0000256" key="6">
    <source>
        <dbReference type="SAM" id="Phobius"/>
    </source>
</evidence>
<feature type="transmembrane region" description="Helical" evidence="6">
    <location>
        <begin position="297"/>
        <end position="323"/>
    </location>
</feature>
<keyword evidence="2" id="KW-1003">Cell membrane</keyword>
<dbReference type="EMBL" id="WTYT01000001">
    <property type="protein sequence ID" value="MXO64461.1"/>
    <property type="molecule type" value="Genomic_DNA"/>
</dbReference>
<dbReference type="GO" id="GO:0022857">
    <property type="term" value="F:transmembrane transporter activity"/>
    <property type="evidence" value="ECO:0007669"/>
    <property type="project" value="InterPro"/>
</dbReference>
<keyword evidence="5 6" id="KW-0472">Membrane</keyword>
<dbReference type="InterPro" id="IPR050367">
    <property type="entry name" value="APC_superfamily"/>
</dbReference>
<feature type="transmembrane region" description="Helical" evidence="6">
    <location>
        <begin position="147"/>
        <end position="166"/>
    </location>
</feature>
<dbReference type="InterPro" id="IPR002293">
    <property type="entry name" value="AA/rel_permease1"/>
</dbReference>
<evidence type="ECO:0000256" key="4">
    <source>
        <dbReference type="ARBA" id="ARBA00022989"/>
    </source>
</evidence>
<feature type="transmembrane region" description="Helical" evidence="6">
    <location>
        <begin position="344"/>
        <end position="362"/>
    </location>
</feature>
<dbReference type="GO" id="GO:0005886">
    <property type="term" value="C:plasma membrane"/>
    <property type="evidence" value="ECO:0007669"/>
    <property type="project" value="UniProtKB-SubCell"/>
</dbReference>
<feature type="transmembrane region" description="Helical" evidence="6">
    <location>
        <begin position="113"/>
        <end position="135"/>
    </location>
</feature>
<accession>A0A6I4T2L2</accession>
<feature type="transmembrane region" description="Helical" evidence="6">
    <location>
        <begin position="368"/>
        <end position="387"/>
    </location>
</feature>
<feature type="transmembrane region" description="Helical" evidence="6">
    <location>
        <begin position="41"/>
        <end position="64"/>
    </location>
</feature>
<feature type="transmembrane region" description="Helical" evidence="6">
    <location>
        <begin position="70"/>
        <end position="92"/>
    </location>
</feature>
<keyword evidence="3 6" id="KW-0812">Transmembrane</keyword>
<feature type="transmembrane region" description="Helical" evidence="6">
    <location>
        <begin position="248"/>
        <end position="271"/>
    </location>
</feature>
<evidence type="ECO:0000256" key="5">
    <source>
        <dbReference type="ARBA" id="ARBA00023136"/>
    </source>
</evidence>
<dbReference type="PIRSF" id="PIRSF006060">
    <property type="entry name" value="AA_transporter"/>
    <property type="match status" value="1"/>
</dbReference>
<dbReference type="PANTHER" id="PTHR42770:SF11">
    <property type="entry name" value="INNER MEMBRANE TRANSPORT PROTEIN YBAT"/>
    <property type="match status" value="1"/>
</dbReference>
<evidence type="ECO:0000256" key="3">
    <source>
        <dbReference type="ARBA" id="ARBA00022692"/>
    </source>
</evidence>
<dbReference type="RefSeq" id="WP_160734890.1">
    <property type="nucleotide sequence ID" value="NZ_WTYT01000001.1"/>
</dbReference>
<sequence length="420" mass="43041">MVHHSAQRPASAIPDKLPNFVSALSGEGASSSGGALGLAGAWAMGVGGMIGGGIFSTLGVVIGAAGQWTWASFLIGGLIALATGHCMAALTVDGDRSGGIYRFLRLQGYDKSAHLSALVLLLGYTLTIAVYAFTFGSYLANVFGGPAWMPQAMGVAAIIVLAGINLRGASDAAGVEIAIVVGKLTILAGLGIAGLVHFNAARLAVENPPGWFGAIIGAASVFMAYEGFELLSYDYDEMADRKRLIRRVMPLTIGTAIFVYIAIALAVPMLVDTSRLISDGEVALAEAGQALLGTPGLLLITAAAAMSTGSAINATLFSSARLAREVASEKKLPAVFAHENAQHSPYIGVLTLGSGAIVLTILGGLASLVTGASIVFLLVFGTVNFLAWREGVGNRFYAAFGTVGAFLSTILLALHLSKIV</sequence>
<keyword evidence="4 6" id="KW-1133">Transmembrane helix</keyword>
<evidence type="ECO:0000313" key="8">
    <source>
        <dbReference type="Proteomes" id="UP000438476"/>
    </source>
</evidence>
<name>A0A6I4T2L2_9SPHN</name>
<proteinExistence type="predicted"/>